<keyword evidence="3" id="KW-1003">Cell membrane</keyword>
<evidence type="ECO:0000259" key="8">
    <source>
        <dbReference type="PROSITE" id="PS50928"/>
    </source>
</evidence>
<comment type="caution">
    <text evidence="9">The sequence shown here is derived from an EMBL/GenBank/DDBJ whole genome shotgun (WGS) entry which is preliminary data.</text>
</comment>
<evidence type="ECO:0000256" key="4">
    <source>
        <dbReference type="ARBA" id="ARBA00022692"/>
    </source>
</evidence>
<dbReference type="Pfam" id="PF00528">
    <property type="entry name" value="BPD_transp_1"/>
    <property type="match status" value="1"/>
</dbReference>
<evidence type="ECO:0000256" key="5">
    <source>
        <dbReference type="ARBA" id="ARBA00022989"/>
    </source>
</evidence>
<dbReference type="InterPro" id="IPR050366">
    <property type="entry name" value="BP-dependent_transpt_permease"/>
</dbReference>
<organism evidence="9 10">
    <name type="scientific">Leucobacter massiliensis</name>
    <dbReference type="NCBI Taxonomy" id="1686285"/>
    <lineage>
        <taxon>Bacteria</taxon>
        <taxon>Bacillati</taxon>
        <taxon>Actinomycetota</taxon>
        <taxon>Actinomycetes</taxon>
        <taxon>Micrococcales</taxon>
        <taxon>Microbacteriaceae</taxon>
        <taxon>Leucobacter</taxon>
    </lineage>
</organism>
<feature type="domain" description="ABC transmembrane type-1" evidence="8">
    <location>
        <begin position="76"/>
        <end position="266"/>
    </location>
</feature>
<keyword evidence="6 7" id="KW-0472">Membrane</keyword>
<dbReference type="Gene3D" id="1.10.3720.10">
    <property type="entry name" value="MetI-like"/>
    <property type="match status" value="1"/>
</dbReference>
<dbReference type="PANTHER" id="PTHR43386:SF25">
    <property type="entry name" value="PEPTIDE ABC TRANSPORTER PERMEASE PROTEIN"/>
    <property type="match status" value="1"/>
</dbReference>
<protein>
    <recommendedName>
        <fullName evidence="8">ABC transmembrane type-1 domain-containing protein</fullName>
    </recommendedName>
</protein>
<dbReference type="SUPFAM" id="SSF161098">
    <property type="entry name" value="MetI-like"/>
    <property type="match status" value="1"/>
</dbReference>
<keyword evidence="4 7" id="KW-0812">Transmembrane</keyword>
<feature type="transmembrane region" description="Helical" evidence="7">
    <location>
        <begin position="141"/>
        <end position="160"/>
    </location>
</feature>
<evidence type="ECO:0000256" key="1">
    <source>
        <dbReference type="ARBA" id="ARBA00004651"/>
    </source>
</evidence>
<evidence type="ECO:0000256" key="7">
    <source>
        <dbReference type="RuleBase" id="RU363032"/>
    </source>
</evidence>
<feature type="transmembrane region" description="Helical" evidence="7">
    <location>
        <begin position="12"/>
        <end position="36"/>
    </location>
</feature>
<feature type="transmembrane region" description="Helical" evidence="7">
    <location>
        <begin position="80"/>
        <end position="103"/>
    </location>
</feature>
<evidence type="ECO:0000256" key="3">
    <source>
        <dbReference type="ARBA" id="ARBA00022475"/>
    </source>
</evidence>
<evidence type="ECO:0000256" key="2">
    <source>
        <dbReference type="ARBA" id="ARBA00022448"/>
    </source>
</evidence>
<dbReference type="GO" id="GO:0005886">
    <property type="term" value="C:plasma membrane"/>
    <property type="evidence" value="ECO:0007669"/>
    <property type="project" value="UniProtKB-SubCell"/>
</dbReference>
<dbReference type="Proteomes" id="UP000238650">
    <property type="component" value="Unassembled WGS sequence"/>
</dbReference>
<feature type="transmembrane region" description="Helical" evidence="7">
    <location>
        <begin position="248"/>
        <end position="269"/>
    </location>
</feature>
<reference evidence="9 10" key="1">
    <citation type="journal article" date="2017" name="New Microbes New Infect">
        <title>Genome sequence of 'Leucobacter massiliensis' sp. nov. isolated from human pharynx after travel to the 2014 Hajj.</title>
        <authorList>
            <person name="Leangapichart T."/>
            <person name="Gautret P."/>
            <person name="Nguyen T.T."/>
            <person name="Armstrong N."/>
            <person name="Rolain J.M."/>
        </authorList>
    </citation>
    <scope>NUCLEOTIDE SEQUENCE [LARGE SCALE GENOMIC DNA]</scope>
    <source>
        <strain evidence="9 10">122RC15</strain>
    </source>
</reference>
<comment type="similarity">
    <text evidence="7">Belongs to the binding-protein-dependent transport system permease family.</text>
</comment>
<dbReference type="CDD" id="cd06261">
    <property type="entry name" value="TM_PBP2"/>
    <property type="match status" value="1"/>
</dbReference>
<accession>A0A2S9QNT2</accession>
<dbReference type="RefSeq" id="WP_105805698.1">
    <property type="nucleotide sequence ID" value="NZ_MWZD01000017.1"/>
</dbReference>
<name>A0A2S9QNT2_9MICO</name>
<dbReference type="EMBL" id="MWZD01000017">
    <property type="protein sequence ID" value="PRI11247.1"/>
    <property type="molecule type" value="Genomic_DNA"/>
</dbReference>
<dbReference type="PROSITE" id="PS50928">
    <property type="entry name" value="ABC_TM1"/>
    <property type="match status" value="1"/>
</dbReference>
<keyword evidence="5 7" id="KW-1133">Transmembrane helix</keyword>
<proteinExistence type="inferred from homology"/>
<dbReference type="OrthoDB" id="9812701at2"/>
<comment type="subcellular location">
    <subcellularLocation>
        <location evidence="1 7">Cell membrane</location>
        <topology evidence="1 7">Multi-pass membrane protein</topology>
    </subcellularLocation>
</comment>
<dbReference type="InterPro" id="IPR000515">
    <property type="entry name" value="MetI-like"/>
</dbReference>
<sequence length="281" mass="30186">MKLHPRFREALTPLRVVMIAYVVIVIVVMIAAPLLAPDDPISQNVSQRLLPPFSQGHLLGTDELGRDILSRLMFGARIELFIALGATLLSMVLGTLLGLFGAYFNGLTEFVTMRLVVDVILAFPPIILALLAVTLYGPGAVTLIVAMGVLFAPLFARITYGQVLSVKREEYVDAARTFGAPTLLVMFRTVLPNVSAPIIVQFSLTMAAAVLLESGLSYLGLGIVPPAPSWGSMVAQGQRYLTTDPHALLVPGITVVLTILAFGILGDALRDLLDPKAKKRS</sequence>
<evidence type="ECO:0000313" key="10">
    <source>
        <dbReference type="Proteomes" id="UP000238650"/>
    </source>
</evidence>
<dbReference type="AlphaFoldDB" id="A0A2S9QNT2"/>
<feature type="transmembrane region" description="Helical" evidence="7">
    <location>
        <begin position="190"/>
        <end position="212"/>
    </location>
</feature>
<keyword evidence="2 7" id="KW-0813">Transport</keyword>
<dbReference type="PANTHER" id="PTHR43386">
    <property type="entry name" value="OLIGOPEPTIDE TRANSPORT SYSTEM PERMEASE PROTEIN APPC"/>
    <property type="match status" value="1"/>
</dbReference>
<evidence type="ECO:0000313" key="9">
    <source>
        <dbReference type="EMBL" id="PRI11247.1"/>
    </source>
</evidence>
<gene>
    <name evidence="9" type="ORF">B4915_10400</name>
</gene>
<dbReference type="InterPro" id="IPR035906">
    <property type="entry name" value="MetI-like_sf"/>
</dbReference>
<evidence type="ECO:0000256" key="6">
    <source>
        <dbReference type="ARBA" id="ARBA00023136"/>
    </source>
</evidence>
<keyword evidence="10" id="KW-1185">Reference proteome</keyword>
<feature type="transmembrane region" description="Helical" evidence="7">
    <location>
        <begin position="115"/>
        <end position="135"/>
    </location>
</feature>
<dbReference type="GO" id="GO:0055085">
    <property type="term" value="P:transmembrane transport"/>
    <property type="evidence" value="ECO:0007669"/>
    <property type="project" value="InterPro"/>
</dbReference>